<reference evidence="2 3" key="1">
    <citation type="submission" date="2021-08" db="EMBL/GenBank/DDBJ databases">
        <title>Rheinheimera aquimaris sp. nov., isolated from seawater of the East Sea in Korea.</title>
        <authorList>
            <person name="Kim K.H."/>
            <person name="Wenting R."/>
            <person name="Kim K.R."/>
            <person name="Jeon C.O."/>
        </authorList>
    </citation>
    <scope>NUCLEOTIDE SEQUENCE [LARGE SCALE GENOMIC DNA]</scope>
    <source>
        <strain evidence="2 3">MA-13</strain>
    </source>
</reference>
<evidence type="ECO:0000313" key="3">
    <source>
        <dbReference type="Proteomes" id="UP000663814"/>
    </source>
</evidence>
<comment type="caution">
    <text evidence="2">The sequence shown here is derived from an EMBL/GenBank/DDBJ whole genome shotgun (WGS) entry which is preliminary data.</text>
</comment>
<keyword evidence="3" id="KW-1185">Reference proteome</keyword>
<accession>A0ABS7X4Y3</accession>
<dbReference type="EMBL" id="JAERPS020000001">
    <property type="protein sequence ID" value="MBZ9610606.1"/>
    <property type="molecule type" value="Genomic_DNA"/>
</dbReference>
<organism evidence="2 3">
    <name type="scientific">Rheinheimera maricola</name>
    <dbReference type="NCBI Taxonomy" id="2793282"/>
    <lineage>
        <taxon>Bacteria</taxon>
        <taxon>Pseudomonadati</taxon>
        <taxon>Pseudomonadota</taxon>
        <taxon>Gammaproteobacteria</taxon>
        <taxon>Chromatiales</taxon>
        <taxon>Chromatiaceae</taxon>
        <taxon>Rheinheimera</taxon>
    </lineage>
</organism>
<evidence type="ECO:0000256" key="1">
    <source>
        <dbReference type="SAM" id="SignalP"/>
    </source>
</evidence>
<sequence>MKQIPRILFTLLISTSMTLNAQTSPNKHDPHEKHTRVGFHGMVLVTDGKRLFASHLPLYQAPHDYQLVYEVKSTHQQQLVERLTQTNKTTHARYVENMVTLLPATFDLNTLIEGQSFEIETQFYLGHFERGGEKWLKDKNFKFVRQIYKRPLATLRAAEKPNEIKWHVLDIAPDNKQLLIYLIQAAPSFDAIVFGYQCHATNFVNQSEPVPDIGTLYSKIKQCQSMEVLHFETSDFAK</sequence>
<keyword evidence="1" id="KW-0732">Signal</keyword>
<proteinExistence type="predicted"/>
<gene>
    <name evidence="2" type="ORF">I4W93_003235</name>
</gene>
<evidence type="ECO:0000313" key="2">
    <source>
        <dbReference type="EMBL" id="MBZ9610606.1"/>
    </source>
</evidence>
<feature type="signal peptide" evidence="1">
    <location>
        <begin position="1"/>
        <end position="21"/>
    </location>
</feature>
<protein>
    <submittedName>
        <fullName evidence="2">Uncharacterized protein</fullName>
    </submittedName>
</protein>
<dbReference type="RefSeq" id="WP_205309868.1">
    <property type="nucleotide sequence ID" value="NZ_JAERPS020000001.1"/>
</dbReference>
<name>A0ABS7X4Y3_9GAMM</name>
<feature type="chain" id="PRO_5046779525" evidence="1">
    <location>
        <begin position="22"/>
        <end position="238"/>
    </location>
</feature>
<dbReference type="Proteomes" id="UP000663814">
    <property type="component" value="Unassembled WGS sequence"/>
</dbReference>